<feature type="compositionally biased region" description="Polar residues" evidence="1">
    <location>
        <begin position="187"/>
        <end position="201"/>
    </location>
</feature>
<dbReference type="AlphaFoldDB" id="A0A4R6J3P9"/>
<feature type="region of interest" description="Disordered" evidence="1">
    <location>
        <begin position="169"/>
        <end position="201"/>
    </location>
</feature>
<feature type="non-terminal residue" evidence="2">
    <location>
        <position position="1"/>
    </location>
</feature>
<dbReference type="EMBL" id="SNWQ01000042">
    <property type="protein sequence ID" value="TDO29992.1"/>
    <property type="molecule type" value="Genomic_DNA"/>
</dbReference>
<organism evidence="2 3">
    <name type="scientific">Kribbella caucasensis</name>
    <dbReference type="NCBI Taxonomy" id="2512215"/>
    <lineage>
        <taxon>Bacteria</taxon>
        <taxon>Bacillati</taxon>
        <taxon>Actinomycetota</taxon>
        <taxon>Actinomycetes</taxon>
        <taxon>Propionibacteriales</taxon>
        <taxon>Kribbellaceae</taxon>
        <taxon>Kribbella</taxon>
    </lineage>
</organism>
<feature type="compositionally biased region" description="Polar residues" evidence="1">
    <location>
        <begin position="169"/>
        <end position="178"/>
    </location>
</feature>
<protein>
    <submittedName>
        <fullName evidence="2">Uncharacterized protein</fullName>
    </submittedName>
</protein>
<evidence type="ECO:0000256" key="1">
    <source>
        <dbReference type="SAM" id="MobiDB-lite"/>
    </source>
</evidence>
<comment type="caution">
    <text evidence="2">The sequence shown here is derived from an EMBL/GenBank/DDBJ whole genome shotgun (WGS) entry which is preliminary data.</text>
</comment>
<evidence type="ECO:0000313" key="2">
    <source>
        <dbReference type="EMBL" id="TDO29992.1"/>
    </source>
</evidence>
<name>A0A4R6J3P9_9ACTN</name>
<gene>
    <name evidence="2" type="ORF">EV643_1421</name>
</gene>
<accession>A0A4R6J3P9</accession>
<evidence type="ECO:0000313" key="3">
    <source>
        <dbReference type="Proteomes" id="UP000295388"/>
    </source>
</evidence>
<keyword evidence="3" id="KW-1185">Reference proteome</keyword>
<reference evidence="2 3" key="1">
    <citation type="submission" date="2019-03" db="EMBL/GenBank/DDBJ databases">
        <title>Genomic Encyclopedia of Type Strains, Phase III (KMG-III): the genomes of soil and plant-associated and newly described type strains.</title>
        <authorList>
            <person name="Whitman W."/>
        </authorList>
    </citation>
    <scope>NUCLEOTIDE SEQUENCE [LARGE SCALE GENOMIC DNA]</scope>
    <source>
        <strain evidence="2 3">VKM Ac-2527</strain>
    </source>
</reference>
<proteinExistence type="predicted"/>
<dbReference type="Proteomes" id="UP000295388">
    <property type="component" value="Unassembled WGS sequence"/>
</dbReference>
<sequence>CHDFLCPSFLCHDFLCPSFLCHDFLCPSFLCPSFLCPSFLCHDFLCPSFLCHDFLCPSFLCHDFLCRSFLCRRFFRHGSFRSGLLRNGSVHADGQLEVRPHERDLAVDQRHPQLGLFSGLSHHVYHFLFTPFHTHSVLSQYPSRNCVATARQGALRASSLSCSCRVSWTSGSRFSSLPNAPRVASADSRNAGTAHSIYSDS</sequence>